<reference evidence="2" key="1">
    <citation type="journal article" date="2019" name="Int. J. Syst. Evol. Microbiol.">
        <title>The Global Catalogue of Microorganisms (GCM) 10K type strain sequencing project: providing services to taxonomists for standard genome sequencing and annotation.</title>
        <authorList>
            <consortium name="The Broad Institute Genomics Platform"/>
            <consortium name="The Broad Institute Genome Sequencing Center for Infectious Disease"/>
            <person name="Wu L."/>
            <person name="Ma J."/>
        </authorList>
    </citation>
    <scope>NUCLEOTIDE SEQUENCE [LARGE SCALE GENOMIC DNA]</scope>
    <source>
        <strain evidence="2">JCM 18127</strain>
    </source>
</reference>
<organism evidence="1 2">
    <name type="scientific">Nocardioides nanhaiensis</name>
    <dbReference type="NCBI Taxonomy" id="1476871"/>
    <lineage>
        <taxon>Bacteria</taxon>
        <taxon>Bacillati</taxon>
        <taxon>Actinomycetota</taxon>
        <taxon>Actinomycetes</taxon>
        <taxon>Propionibacteriales</taxon>
        <taxon>Nocardioidaceae</taxon>
        <taxon>Nocardioides</taxon>
    </lineage>
</organism>
<proteinExistence type="predicted"/>
<dbReference type="SUPFAM" id="SSF75011">
    <property type="entry name" value="3-carboxy-cis,cis-mucoante lactonizing enzyme"/>
    <property type="match status" value="1"/>
</dbReference>
<evidence type="ECO:0000313" key="2">
    <source>
        <dbReference type="Proteomes" id="UP001500621"/>
    </source>
</evidence>
<sequence>MRRLGLLAPLHPTRPLTRGPLLALLLASALALGLLLAPAGGAATAAGRPADGAGNPAGAVYMQGRDLHLRDGSVLRLDVGPGQGESTILLGRTPRGWAVATYSDLYLLSAEGTTRLGPRSTDLENTTLLGRDRRHVVHGYSDQADGFSLEVTDLDGDRVLSRYVTDGTPTAADRSRVYLTGDRGLRTVDLATGRVERLVRKGAGLVDLARDVVFVRTTRYGSEIGPTSLSDPGERTWTARTEPLVISPDGRLLLSADGTVRRMRDGHLVRDLPVPRRRIYTQNLGWAGNGAVLAVVDAGPDRQAMVRCAVAGGPCRRVGPAGTGSITFPTQVSGSNRQP</sequence>
<protein>
    <recommendedName>
        <fullName evidence="3">WD40 repeat domain-containing protein</fullName>
    </recommendedName>
</protein>
<comment type="caution">
    <text evidence="1">The sequence shown here is derived from an EMBL/GenBank/DDBJ whole genome shotgun (WGS) entry which is preliminary data.</text>
</comment>
<gene>
    <name evidence="1" type="ORF">GCM10023226_34060</name>
</gene>
<accession>A0ABP8WPP9</accession>
<dbReference type="EMBL" id="BAABIM010000004">
    <property type="protein sequence ID" value="GAA4693388.1"/>
    <property type="molecule type" value="Genomic_DNA"/>
</dbReference>
<dbReference type="Proteomes" id="UP001500621">
    <property type="component" value="Unassembled WGS sequence"/>
</dbReference>
<dbReference type="RefSeq" id="WP_345268091.1">
    <property type="nucleotide sequence ID" value="NZ_BAABIM010000004.1"/>
</dbReference>
<evidence type="ECO:0008006" key="3">
    <source>
        <dbReference type="Google" id="ProtNLM"/>
    </source>
</evidence>
<name>A0ABP8WPP9_9ACTN</name>
<keyword evidence="2" id="KW-1185">Reference proteome</keyword>
<evidence type="ECO:0000313" key="1">
    <source>
        <dbReference type="EMBL" id="GAA4693388.1"/>
    </source>
</evidence>